<proteinExistence type="predicted"/>
<organism evidence="1 2">
    <name type="scientific">Glutamicibacter ardleyensis</name>
    <dbReference type="NCBI Taxonomy" id="225894"/>
    <lineage>
        <taxon>Bacteria</taxon>
        <taxon>Bacillati</taxon>
        <taxon>Actinomycetota</taxon>
        <taxon>Actinomycetes</taxon>
        <taxon>Micrococcales</taxon>
        <taxon>Micrococcaceae</taxon>
        <taxon>Glutamicibacter</taxon>
    </lineage>
</organism>
<evidence type="ECO:0000313" key="2">
    <source>
        <dbReference type="Proteomes" id="UP000606115"/>
    </source>
</evidence>
<accession>A0ABQ2DPF3</accession>
<keyword evidence="2" id="KW-1185">Reference proteome</keyword>
<dbReference type="RefSeq" id="WP_188685433.1">
    <property type="nucleotide sequence ID" value="NZ_BMKX01000004.1"/>
</dbReference>
<reference evidence="2" key="1">
    <citation type="journal article" date="2019" name="Int. J. Syst. Evol. Microbiol.">
        <title>The Global Catalogue of Microorganisms (GCM) 10K type strain sequencing project: providing services to taxonomists for standard genome sequencing and annotation.</title>
        <authorList>
            <consortium name="The Broad Institute Genomics Platform"/>
            <consortium name="The Broad Institute Genome Sequencing Center for Infectious Disease"/>
            <person name="Wu L."/>
            <person name="Ma J."/>
        </authorList>
    </citation>
    <scope>NUCLEOTIDE SEQUENCE [LARGE SCALE GENOMIC DNA]</scope>
    <source>
        <strain evidence="2">CGMCC 1.3685</strain>
    </source>
</reference>
<dbReference type="EMBL" id="BMKX01000004">
    <property type="protein sequence ID" value="GGJ61117.1"/>
    <property type="molecule type" value="Genomic_DNA"/>
</dbReference>
<dbReference type="GeneID" id="303304343"/>
<sequence>MPGRLVRTRTAERVTELLGSREGRNHLAAYGWVQGMPVIMTVPTEPVNDVMGLVSMHGRSVLVAMLDAGTDELNFLHVSMPNPALQSVDLEKDTDQIHELFVRTQNRGSVTFRVKYWDSCAVAHPIPAFNAVPDTLRHGQRLNP</sequence>
<evidence type="ECO:0000313" key="1">
    <source>
        <dbReference type="EMBL" id="GGJ61117.1"/>
    </source>
</evidence>
<comment type="caution">
    <text evidence="1">The sequence shown here is derived from an EMBL/GenBank/DDBJ whole genome shotgun (WGS) entry which is preliminary data.</text>
</comment>
<gene>
    <name evidence="1" type="ORF">GCM10007173_19830</name>
</gene>
<dbReference type="Proteomes" id="UP000606115">
    <property type="component" value="Unassembled WGS sequence"/>
</dbReference>
<protein>
    <submittedName>
        <fullName evidence="1">Uncharacterized protein</fullName>
    </submittedName>
</protein>
<name>A0ABQ2DPF3_9MICC</name>